<dbReference type="OrthoDB" id="2527587at2759"/>
<dbReference type="AlphaFoldDB" id="A0A2T0A3U0"/>
<evidence type="ECO:0000256" key="1">
    <source>
        <dbReference type="SAM" id="MobiDB-lite"/>
    </source>
</evidence>
<organism evidence="2 3">
    <name type="scientific">Rhodotorula toruloides</name>
    <name type="common">Yeast</name>
    <name type="synonym">Rhodosporidium toruloides</name>
    <dbReference type="NCBI Taxonomy" id="5286"/>
    <lineage>
        <taxon>Eukaryota</taxon>
        <taxon>Fungi</taxon>
        <taxon>Dikarya</taxon>
        <taxon>Basidiomycota</taxon>
        <taxon>Pucciniomycotina</taxon>
        <taxon>Microbotryomycetes</taxon>
        <taxon>Sporidiobolales</taxon>
        <taxon>Sporidiobolaceae</taxon>
        <taxon>Rhodotorula</taxon>
    </lineage>
</organism>
<name>A0A2T0A3U0_RHOTO</name>
<sequence>MLFRPSSALAERATLLFRPSPRQTSSRTTRSLLALAVAVLALIRTTNALPVDPPFGDAIPARRGDLGPRQDPRPSLGNASLLRRADAIRRQDPRPVVGAPFGDFYISNDKLECEPLRISFGGGQGPPYALNMVKPPVATNGSVEDVEILERIAVAGMPGMTWWSLDGTSLKAGDAVALQIVDAAGQVGYSVNRHVAEARLNEYCQSVFRLSKRLAREPLANASVSQLSGSMVATCALGREPLRRYSPHPPRHRLLRSRRRRAPQDLVEHSASATVCRAVDERSAAAGAEKRGCDACLGRR</sequence>
<gene>
    <name evidence="2" type="ORF">AAT19DRAFT_16603</name>
</gene>
<protein>
    <submittedName>
        <fullName evidence="2">Uncharacterized protein</fullName>
    </submittedName>
</protein>
<proteinExistence type="predicted"/>
<evidence type="ECO:0000313" key="2">
    <source>
        <dbReference type="EMBL" id="PRQ72679.1"/>
    </source>
</evidence>
<dbReference type="EMBL" id="LCTV02000009">
    <property type="protein sequence ID" value="PRQ72679.1"/>
    <property type="molecule type" value="Genomic_DNA"/>
</dbReference>
<feature type="region of interest" description="Disordered" evidence="1">
    <location>
        <begin position="53"/>
        <end position="79"/>
    </location>
</feature>
<evidence type="ECO:0000313" key="3">
    <source>
        <dbReference type="Proteomes" id="UP000239560"/>
    </source>
</evidence>
<reference evidence="2 3" key="1">
    <citation type="journal article" date="2018" name="Elife">
        <title>Functional genomics of lipid metabolism in the oleaginous yeast Rhodosporidium toruloides.</title>
        <authorList>
            <person name="Coradetti S.T."/>
            <person name="Pinel D."/>
            <person name="Geiselman G."/>
            <person name="Ito M."/>
            <person name="Mondo S."/>
            <person name="Reilly M.C."/>
            <person name="Cheng Y.F."/>
            <person name="Bauer S."/>
            <person name="Grigoriev I."/>
            <person name="Gladden J.M."/>
            <person name="Simmons B.A."/>
            <person name="Brem R."/>
            <person name="Arkin A.P."/>
            <person name="Skerker J.M."/>
        </authorList>
    </citation>
    <scope>NUCLEOTIDE SEQUENCE [LARGE SCALE GENOMIC DNA]</scope>
    <source>
        <strain evidence="2 3">NBRC 0880</strain>
    </source>
</reference>
<feature type="compositionally biased region" description="Basic and acidic residues" evidence="1">
    <location>
        <begin position="60"/>
        <end position="72"/>
    </location>
</feature>
<dbReference type="Proteomes" id="UP000239560">
    <property type="component" value="Unassembled WGS sequence"/>
</dbReference>
<comment type="caution">
    <text evidence="2">The sequence shown here is derived from an EMBL/GenBank/DDBJ whole genome shotgun (WGS) entry which is preliminary data.</text>
</comment>
<accession>A0A2T0A3U0</accession>